<evidence type="ECO:0000313" key="3">
    <source>
        <dbReference type="Proteomes" id="UP001322664"/>
    </source>
</evidence>
<dbReference type="Gene3D" id="3.40.1580.10">
    <property type="entry name" value="SMI1/KNR4-like"/>
    <property type="match status" value="1"/>
</dbReference>
<feature type="domain" description="Knr4/Smi1-like" evidence="1">
    <location>
        <begin position="187"/>
        <end position="324"/>
    </location>
</feature>
<dbReference type="SUPFAM" id="SSF160631">
    <property type="entry name" value="SMI1/KNR4-like"/>
    <property type="match status" value="1"/>
</dbReference>
<dbReference type="RefSeq" id="WP_319835975.1">
    <property type="nucleotide sequence ID" value="NZ_CP137624.1"/>
</dbReference>
<proteinExistence type="predicted"/>
<protein>
    <submittedName>
        <fullName evidence="2">SMI1/KNR4 family protein</fullName>
    </submittedName>
</protein>
<evidence type="ECO:0000259" key="1">
    <source>
        <dbReference type="SMART" id="SM00860"/>
    </source>
</evidence>
<dbReference type="InterPro" id="IPR018958">
    <property type="entry name" value="Knr4/Smi1-like_dom"/>
</dbReference>
<dbReference type="EMBL" id="CP137624">
    <property type="protein sequence ID" value="WPK10832.1"/>
    <property type="molecule type" value="Genomic_DNA"/>
</dbReference>
<name>A0ABZ0S0M3_9BACI</name>
<dbReference type="Pfam" id="PF09346">
    <property type="entry name" value="SMI1_KNR4"/>
    <property type="match status" value="1"/>
</dbReference>
<evidence type="ECO:0000313" key="2">
    <source>
        <dbReference type="EMBL" id="WPK10832.1"/>
    </source>
</evidence>
<dbReference type="Pfam" id="PF24880">
    <property type="entry name" value="DUF7738"/>
    <property type="match status" value="1"/>
</dbReference>
<dbReference type="InterPro" id="IPR056640">
    <property type="entry name" value="DUF7738"/>
</dbReference>
<organism evidence="2 3">
    <name type="scientific">Lysinibacillus louembei</name>
    <dbReference type="NCBI Taxonomy" id="1470088"/>
    <lineage>
        <taxon>Bacteria</taxon>
        <taxon>Bacillati</taxon>
        <taxon>Bacillota</taxon>
        <taxon>Bacilli</taxon>
        <taxon>Bacillales</taxon>
        <taxon>Bacillaceae</taxon>
        <taxon>Lysinibacillus</taxon>
    </lineage>
</organism>
<dbReference type="SMART" id="SM00860">
    <property type="entry name" value="SMI1_KNR4"/>
    <property type="match status" value="1"/>
</dbReference>
<reference evidence="2 3" key="1">
    <citation type="submission" date="2023-09" db="EMBL/GenBank/DDBJ databases">
        <authorList>
            <person name="Page C.A."/>
            <person name="Perez-Diaz I.M."/>
        </authorList>
    </citation>
    <scope>NUCLEOTIDE SEQUENCE [LARGE SCALE GENOMIC DNA]</scope>
    <source>
        <strain evidence="2 3">Ll15</strain>
    </source>
</reference>
<sequence>MAHITLNPDKFQINAVDIMLPIAITQLEEILGPAHLTIKKYNHVYTWSSLGICAFSKNGQIVESLNVYFTLETYDYAPNHPFDGQFLINDTEAHSYFAQHQDERIKLFDGDRGGAFIMNGISAWFDLEQGKIQGISIEKYHAVEQPHIEPLPVDEQYTHLIALWNQWQEALRSMMQENNDYYNLTQGITAQQLEEATRQLALPAALTNFYKIHNVKWHPVTSAFCFSINGWQYDLLPFQNIVKERQLLNMEIEPEPSDIFSNKLKIDGYCNSKWIPFAEGRNGDYLLIDTDPSPTGTYGQIIELQNESWQRLVVANSLEDLIQAEIELIYKEGKEKYQFIIEKGAFGRYGE</sequence>
<accession>A0ABZ0S0M3</accession>
<dbReference type="InterPro" id="IPR037883">
    <property type="entry name" value="Knr4/Smi1-like_sf"/>
</dbReference>
<dbReference type="Proteomes" id="UP001322664">
    <property type="component" value="Chromosome"/>
</dbReference>
<keyword evidence="3" id="KW-1185">Reference proteome</keyword>
<gene>
    <name evidence="2" type="ORF">R6U77_13175</name>
</gene>